<dbReference type="PANTHER" id="PTHR10039">
    <property type="entry name" value="AMELOGENIN"/>
    <property type="match status" value="1"/>
</dbReference>
<keyword evidence="7" id="KW-1185">Reference proteome</keyword>
<sequence length="1005" mass="111689">MRFCLMCDVIRSAFRMSPTTMSIVFSKASPLKSEIRLAQAVSQFVADLPSDQKATYRSQSHASPPDPRDVDQLIAEIGDATRKIGCRRCFAPRLISFLHGVQQFAALGDVIIGGSQNLIACGVWSLVRMSLLSIANFTSYLEKLSELLMTAGRSAPRYQMMALLYPRSKKMQSYLHEYFIVVVHLCHQSLKFTQKSALAQFASTLSDSDMKTYQSDLDRWANEIKEEATLLTTKMIKEEAQDNSKFRAFSSKFSESVSLRQKLKTNVRVLDSCSIYDYETTWKQTRKIGNTTLLNQIVAYKDWKGQKSSCTLICTGGLGSGKSVLLANLIDDLNLNCRSKNVTVAYFFCRHDILESLKARTVIGSLARQLLRLIADLAIVARFIDKTTTDLALDFEEIFSLLQHSLPPTSRAYFVLDGLDECDPAERDILIKQLWKFQKTFSLLVCVSVRLDPSNVLKLSLEQFINAQVTSIPDDNPDIDAFILAELESRIESKRLVIGNPMLILEIQDALIKGSQGMFLWVALQIESLCNMKTDDAIRQALADLPKDLSETFFRILRKSEQYGKPYQRRILELITIACRPLTAEALRDALSVVPGDAVWNPSRRLNDIHSTLTCCGSLLTIDEEEKTIRLVHHSVKQFLFSGFKDSANIGITIDSANRTIANIIVTYLNYGVFGTQLSTRVVQQIMTASAPSQIVRSTLDVPSSVQSLALKLLKSRKQPNFNIEKTLAETSKLVSPQLADEFHFHSYAKAYWLQHLFCISEQESLMYDLLRRLFKGNVVNTNEIDEEGRTPLLLAARDGHKAIVKSLLNSDIVNIDSKDSHGRTPLSSAAGNGHEGVVKLLLDKGANLETEDSSGQTPLSWAAGNGHEGVVKLLLDKGAKLETEDSSGRTPLSWAAGNGHEGVVKLLLDKGAKLETEDSSGRTPLSWAAGNGHEGVSPLFLETLDDRQSGQSPESPCSGDRGAWEALGSLERQSLEVWGAFERNGHKTCGREPDTYIGCSRAFH</sequence>
<dbReference type="InterPro" id="IPR054471">
    <property type="entry name" value="GPIID_WHD"/>
</dbReference>
<evidence type="ECO:0000313" key="7">
    <source>
        <dbReference type="Proteomes" id="UP000091956"/>
    </source>
</evidence>
<keyword evidence="1" id="KW-0677">Repeat</keyword>
<accession>A0A1B8GHL9</accession>
<dbReference type="STRING" id="342668.A0A1B8GHL9"/>
<feature type="domain" description="Nephrocystin 3-like N-terminal" evidence="5">
    <location>
        <begin position="299"/>
        <end position="438"/>
    </location>
</feature>
<dbReference type="SUPFAM" id="SSF48403">
    <property type="entry name" value="Ankyrin repeat"/>
    <property type="match status" value="1"/>
</dbReference>
<evidence type="ECO:0000259" key="5">
    <source>
        <dbReference type="Pfam" id="PF24883"/>
    </source>
</evidence>
<dbReference type="AlphaFoldDB" id="A0A1B8GHL9"/>
<dbReference type="PROSITE" id="PS50297">
    <property type="entry name" value="ANK_REP_REGION"/>
    <property type="match status" value="4"/>
</dbReference>
<reference evidence="7" key="2">
    <citation type="journal article" date="2018" name="Nat. Commun.">
        <title>Extreme sensitivity to ultraviolet light in the fungal pathogen causing white-nose syndrome of bats.</title>
        <authorList>
            <person name="Palmer J.M."/>
            <person name="Drees K.P."/>
            <person name="Foster J.T."/>
            <person name="Lindner D.L."/>
        </authorList>
    </citation>
    <scope>NUCLEOTIDE SEQUENCE [LARGE SCALE GENOMIC DNA]</scope>
    <source>
        <strain evidence="7">UAMH 10579</strain>
    </source>
</reference>
<dbReference type="Pfam" id="PF13637">
    <property type="entry name" value="Ank_4"/>
    <property type="match status" value="1"/>
</dbReference>
<dbReference type="InterPro" id="IPR056125">
    <property type="entry name" value="DUF7708"/>
</dbReference>
<evidence type="ECO:0000256" key="1">
    <source>
        <dbReference type="ARBA" id="ARBA00022737"/>
    </source>
</evidence>
<dbReference type="Pfam" id="PF12796">
    <property type="entry name" value="Ank_2"/>
    <property type="match status" value="1"/>
</dbReference>
<feature type="repeat" description="ANK" evidence="2">
    <location>
        <begin position="822"/>
        <end position="854"/>
    </location>
</feature>
<dbReference type="Proteomes" id="UP000091956">
    <property type="component" value="Unassembled WGS sequence"/>
</dbReference>
<dbReference type="InterPro" id="IPR056884">
    <property type="entry name" value="NPHP3-like_N"/>
</dbReference>
<reference evidence="6 7" key="1">
    <citation type="submission" date="2016-03" db="EMBL/GenBank/DDBJ databases">
        <title>Comparative genomics of Pseudogymnoascus destructans, the fungus causing white-nose syndrome of bats.</title>
        <authorList>
            <person name="Palmer J.M."/>
            <person name="Drees K.P."/>
            <person name="Foster J.T."/>
            <person name="Lindner D.L."/>
        </authorList>
    </citation>
    <scope>NUCLEOTIDE SEQUENCE [LARGE SCALE GENOMIC DNA]</scope>
    <source>
        <strain evidence="6 7">UAMH 10579</strain>
    </source>
</reference>
<evidence type="ECO:0000259" key="3">
    <source>
        <dbReference type="Pfam" id="PF22939"/>
    </source>
</evidence>
<dbReference type="SUPFAM" id="SSF52540">
    <property type="entry name" value="P-loop containing nucleoside triphosphate hydrolases"/>
    <property type="match status" value="1"/>
</dbReference>
<dbReference type="RefSeq" id="XP_018129029.2">
    <property type="nucleotide sequence ID" value="XM_018276048.2"/>
</dbReference>
<dbReference type="PROSITE" id="PS50088">
    <property type="entry name" value="ANK_REPEAT"/>
    <property type="match status" value="4"/>
</dbReference>
<dbReference type="Pfam" id="PF22939">
    <property type="entry name" value="WHD_GPIID"/>
    <property type="match status" value="1"/>
</dbReference>
<evidence type="ECO:0000259" key="4">
    <source>
        <dbReference type="Pfam" id="PF24809"/>
    </source>
</evidence>
<dbReference type="Pfam" id="PF24809">
    <property type="entry name" value="DUF7708"/>
    <property type="match status" value="1"/>
</dbReference>
<name>A0A1B8GHL9_9PEZI</name>
<dbReference type="InterPro" id="IPR036770">
    <property type="entry name" value="Ankyrin_rpt-contain_sf"/>
</dbReference>
<dbReference type="Gene3D" id="3.40.50.300">
    <property type="entry name" value="P-loop containing nucleotide triphosphate hydrolases"/>
    <property type="match status" value="1"/>
</dbReference>
<dbReference type="Pfam" id="PF24883">
    <property type="entry name" value="NPHP3_N"/>
    <property type="match status" value="1"/>
</dbReference>
<feature type="repeat" description="ANK" evidence="2">
    <location>
        <begin position="788"/>
        <end position="810"/>
    </location>
</feature>
<dbReference type="GeneID" id="28839992"/>
<feature type="domain" description="DUF7708" evidence="4">
    <location>
        <begin position="123"/>
        <end position="226"/>
    </location>
</feature>
<dbReference type="InterPro" id="IPR027417">
    <property type="entry name" value="P-loop_NTPase"/>
</dbReference>
<dbReference type="InterPro" id="IPR002110">
    <property type="entry name" value="Ankyrin_rpt"/>
</dbReference>
<evidence type="ECO:0000256" key="2">
    <source>
        <dbReference type="PROSITE-ProRule" id="PRU00023"/>
    </source>
</evidence>
<dbReference type="EMBL" id="KV460236">
    <property type="protein sequence ID" value="OBT95296.2"/>
    <property type="molecule type" value="Genomic_DNA"/>
</dbReference>
<organism evidence="6 7">
    <name type="scientific">Pseudogymnoascus verrucosus</name>
    <dbReference type="NCBI Taxonomy" id="342668"/>
    <lineage>
        <taxon>Eukaryota</taxon>
        <taxon>Fungi</taxon>
        <taxon>Dikarya</taxon>
        <taxon>Ascomycota</taxon>
        <taxon>Pezizomycotina</taxon>
        <taxon>Leotiomycetes</taxon>
        <taxon>Thelebolales</taxon>
        <taxon>Thelebolaceae</taxon>
        <taxon>Pseudogymnoascus</taxon>
    </lineage>
</organism>
<feature type="domain" description="GPI inositol-deacylase winged helix" evidence="3">
    <location>
        <begin position="564"/>
        <end position="646"/>
    </location>
</feature>
<proteinExistence type="predicted"/>
<dbReference type="PRINTS" id="PR01415">
    <property type="entry name" value="ANKYRIN"/>
</dbReference>
<feature type="repeat" description="ANK" evidence="2">
    <location>
        <begin position="888"/>
        <end position="920"/>
    </location>
</feature>
<keyword evidence="2" id="KW-0040">ANK repeat</keyword>
<dbReference type="SMART" id="SM00248">
    <property type="entry name" value="ANK"/>
    <property type="match status" value="5"/>
</dbReference>
<protein>
    <submittedName>
        <fullName evidence="6">Uncharacterized protein</fullName>
    </submittedName>
</protein>
<gene>
    <name evidence="6" type="ORF">VE01_06606</name>
</gene>
<dbReference type="PANTHER" id="PTHR10039:SF10">
    <property type="entry name" value="NACHT DOMAIN-CONTAINING PROTEIN"/>
    <property type="match status" value="1"/>
</dbReference>
<evidence type="ECO:0000313" key="6">
    <source>
        <dbReference type="EMBL" id="OBT95296.2"/>
    </source>
</evidence>
<dbReference type="Gene3D" id="1.25.40.20">
    <property type="entry name" value="Ankyrin repeat-containing domain"/>
    <property type="match status" value="2"/>
</dbReference>
<feature type="repeat" description="ANK" evidence="2">
    <location>
        <begin position="855"/>
        <end position="887"/>
    </location>
</feature>